<keyword evidence="3" id="KW-1185">Reference proteome</keyword>
<sequence length="187" mass="19988">MSGRVDWPGRGATWLGVPALVLALIGTGILIDALDRRDLGRELLNAGGETVATSVQLDVYPGKGDPGIGEVRVEFIAAGQQVRTVLSDYQDDAQGMREGAQPPAAGTRYAMPLQIVYRPSDPSVALAAADAHLWVEDSETRRVSTGLVVGGSALVLAAMVMLTIGARRRGLAWWKWYADAPAQHRRT</sequence>
<evidence type="ECO:0000313" key="2">
    <source>
        <dbReference type="EMBL" id="TDD46340.1"/>
    </source>
</evidence>
<dbReference type="RefSeq" id="WP_132176056.1">
    <property type="nucleotide sequence ID" value="NZ_SMKX01000176.1"/>
</dbReference>
<reference evidence="2 3" key="1">
    <citation type="submission" date="2019-03" db="EMBL/GenBank/DDBJ databases">
        <title>Draft genome sequences of novel Actinobacteria.</title>
        <authorList>
            <person name="Sahin N."/>
            <person name="Ay H."/>
            <person name="Saygin H."/>
        </authorList>
    </citation>
    <scope>NUCLEOTIDE SEQUENCE [LARGE SCALE GENOMIC DNA]</scope>
    <source>
        <strain evidence="2 3">JCM 13523</strain>
    </source>
</reference>
<evidence type="ECO:0000313" key="3">
    <source>
        <dbReference type="Proteomes" id="UP000295124"/>
    </source>
</evidence>
<accession>A0A4R4YP58</accession>
<keyword evidence="1" id="KW-0472">Membrane</keyword>
<keyword evidence="1" id="KW-1133">Transmembrane helix</keyword>
<dbReference type="AlphaFoldDB" id="A0A4R4YP58"/>
<feature type="transmembrane region" description="Helical" evidence="1">
    <location>
        <begin position="12"/>
        <end position="34"/>
    </location>
</feature>
<evidence type="ECO:0008006" key="4">
    <source>
        <dbReference type="Google" id="ProtNLM"/>
    </source>
</evidence>
<proteinExistence type="predicted"/>
<dbReference type="Proteomes" id="UP000295124">
    <property type="component" value="Unassembled WGS sequence"/>
</dbReference>
<dbReference type="OrthoDB" id="3826425at2"/>
<evidence type="ECO:0000256" key="1">
    <source>
        <dbReference type="SAM" id="Phobius"/>
    </source>
</evidence>
<dbReference type="EMBL" id="SMKX01000176">
    <property type="protein sequence ID" value="TDD46340.1"/>
    <property type="molecule type" value="Genomic_DNA"/>
</dbReference>
<gene>
    <name evidence="2" type="ORF">E1263_36815</name>
</gene>
<comment type="caution">
    <text evidence="2">The sequence shown here is derived from an EMBL/GenBank/DDBJ whole genome shotgun (WGS) entry which is preliminary data.</text>
</comment>
<feature type="transmembrane region" description="Helical" evidence="1">
    <location>
        <begin position="147"/>
        <end position="166"/>
    </location>
</feature>
<name>A0A4R4YP58_9ACTN</name>
<protein>
    <recommendedName>
        <fullName evidence="4">DUF3592 domain-containing protein</fullName>
    </recommendedName>
</protein>
<organism evidence="2 3">
    <name type="scientific">Kribbella antibiotica</name>
    <dbReference type="NCBI Taxonomy" id="190195"/>
    <lineage>
        <taxon>Bacteria</taxon>
        <taxon>Bacillati</taxon>
        <taxon>Actinomycetota</taxon>
        <taxon>Actinomycetes</taxon>
        <taxon>Propionibacteriales</taxon>
        <taxon>Kribbellaceae</taxon>
        <taxon>Kribbella</taxon>
    </lineage>
</organism>
<keyword evidence="1" id="KW-0812">Transmembrane</keyword>